<protein>
    <submittedName>
        <fullName evidence="7">Glucan endo-1,3-beta-glucosidase</fullName>
    </submittedName>
</protein>
<dbReference type="EMBL" id="JBANAX010000859">
    <property type="protein sequence ID" value="KAL1191208.1"/>
    <property type="molecule type" value="Genomic_DNA"/>
</dbReference>
<dbReference type="PANTHER" id="PTHR31044:SF111">
    <property type="entry name" value="CARBOHYDRATE-BINDING X8 DOMAIN SUPERFAMILY PROTEIN"/>
    <property type="match status" value="1"/>
</dbReference>
<keyword evidence="4" id="KW-0449">Lipoprotein</keyword>
<keyword evidence="2" id="KW-0336">GPI-anchor</keyword>
<evidence type="ECO:0000256" key="1">
    <source>
        <dbReference type="ARBA" id="ARBA00004609"/>
    </source>
</evidence>
<dbReference type="Gene3D" id="1.20.58.1040">
    <property type="match status" value="1"/>
</dbReference>
<keyword evidence="3 5" id="KW-0732">Signal</keyword>
<evidence type="ECO:0000313" key="7">
    <source>
        <dbReference type="EMBL" id="KAL1191208.1"/>
    </source>
</evidence>
<evidence type="ECO:0000256" key="3">
    <source>
        <dbReference type="ARBA" id="ARBA00022729"/>
    </source>
</evidence>
<accession>A0ABD0Z926</accession>
<evidence type="ECO:0000256" key="5">
    <source>
        <dbReference type="SAM" id="SignalP"/>
    </source>
</evidence>
<evidence type="ECO:0000256" key="2">
    <source>
        <dbReference type="ARBA" id="ARBA00022622"/>
    </source>
</evidence>
<organism evidence="7 8">
    <name type="scientific">Cardamine amara subsp. amara</name>
    <dbReference type="NCBI Taxonomy" id="228776"/>
    <lineage>
        <taxon>Eukaryota</taxon>
        <taxon>Viridiplantae</taxon>
        <taxon>Streptophyta</taxon>
        <taxon>Embryophyta</taxon>
        <taxon>Tracheophyta</taxon>
        <taxon>Spermatophyta</taxon>
        <taxon>Magnoliopsida</taxon>
        <taxon>eudicotyledons</taxon>
        <taxon>Gunneridae</taxon>
        <taxon>Pentapetalae</taxon>
        <taxon>rosids</taxon>
        <taxon>malvids</taxon>
        <taxon>Brassicales</taxon>
        <taxon>Brassicaceae</taxon>
        <taxon>Cardamineae</taxon>
        <taxon>Cardamine</taxon>
    </lineage>
</organism>
<evidence type="ECO:0000313" key="8">
    <source>
        <dbReference type="Proteomes" id="UP001558713"/>
    </source>
</evidence>
<feature type="chain" id="PRO_5044886942" evidence="5">
    <location>
        <begin position="20"/>
        <end position="119"/>
    </location>
</feature>
<keyword evidence="8" id="KW-1185">Reference proteome</keyword>
<feature type="signal peptide" evidence="5">
    <location>
        <begin position="1"/>
        <end position="19"/>
    </location>
</feature>
<proteinExistence type="predicted"/>
<dbReference type="InterPro" id="IPR012946">
    <property type="entry name" value="X8"/>
</dbReference>
<dbReference type="Pfam" id="PF07983">
    <property type="entry name" value="X8"/>
    <property type="match status" value="1"/>
</dbReference>
<evidence type="ECO:0000259" key="6">
    <source>
        <dbReference type="SMART" id="SM00768"/>
    </source>
</evidence>
<comment type="caution">
    <text evidence="7">The sequence shown here is derived from an EMBL/GenBank/DDBJ whole genome shotgun (WGS) entry which is preliminary data.</text>
</comment>
<dbReference type="Proteomes" id="UP001558713">
    <property type="component" value="Unassembled WGS sequence"/>
</dbReference>
<sequence>MGKAQICLCFIIFLCLSSGGSFMKVKAQSSGNWCVAKPSTGKEKLQENIDFACSKIACQIISKGGACNTPDNLMSHASVVMNLYYQAHGRNYWNCNFTGSGLIGITDPSYGNCIYQFRK</sequence>
<keyword evidence="2" id="KW-0472">Membrane</keyword>
<evidence type="ECO:0000256" key="4">
    <source>
        <dbReference type="ARBA" id="ARBA00023288"/>
    </source>
</evidence>
<comment type="subcellular location">
    <subcellularLocation>
        <location evidence="1">Cell membrane</location>
        <topology evidence="1">Lipid-anchor</topology>
        <topology evidence="1">GPI-anchor</topology>
    </subcellularLocation>
</comment>
<dbReference type="GO" id="GO:0009506">
    <property type="term" value="C:plasmodesma"/>
    <property type="evidence" value="ECO:0007669"/>
    <property type="project" value="UniProtKB-ARBA"/>
</dbReference>
<dbReference type="SMART" id="SM00768">
    <property type="entry name" value="X8"/>
    <property type="match status" value="1"/>
</dbReference>
<gene>
    <name evidence="7" type="ORF">V5N11_014269</name>
</gene>
<feature type="domain" description="X8" evidence="6">
    <location>
        <begin position="32"/>
        <end position="115"/>
    </location>
</feature>
<reference evidence="7 8" key="1">
    <citation type="submission" date="2024-04" db="EMBL/GenBank/DDBJ databases">
        <title>Genome assembly C_amara_ONT_v2.</title>
        <authorList>
            <person name="Yant L."/>
            <person name="Moore C."/>
            <person name="Slenker M."/>
        </authorList>
    </citation>
    <scope>NUCLEOTIDE SEQUENCE [LARGE SCALE GENOMIC DNA]</scope>
    <source>
        <tissue evidence="7">Leaf</tissue>
    </source>
</reference>
<dbReference type="PANTHER" id="PTHR31044">
    <property type="entry name" value="BETA-1,3 GLUCANASE"/>
    <property type="match status" value="1"/>
</dbReference>
<name>A0ABD0Z926_CARAN</name>
<keyword evidence="2" id="KW-0325">Glycoprotein</keyword>
<dbReference type="GO" id="GO:0098552">
    <property type="term" value="C:side of membrane"/>
    <property type="evidence" value="ECO:0007669"/>
    <property type="project" value="UniProtKB-KW"/>
</dbReference>
<dbReference type="AlphaFoldDB" id="A0ABD0Z926"/>
<dbReference type="InterPro" id="IPR044788">
    <property type="entry name" value="X8_dom_prot"/>
</dbReference>
<dbReference type="GO" id="GO:0005886">
    <property type="term" value="C:plasma membrane"/>
    <property type="evidence" value="ECO:0007669"/>
    <property type="project" value="UniProtKB-SubCell"/>
</dbReference>